<accession>A0A1J9R8M6</accession>
<proteinExistence type="predicted"/>
<dbReference type="Pfam" id="PF06985">
    <property type="entry name" value="HET"/>
    <property type="match status" value="1"/>
</dbReference>
<feature type="domain" description="Heterokaryon incompatibility" evidence="2">
    <location>
        <begin position="72"/>
        <end position="215"/>
    </location>
</feature>
<feature type="compositionally biased region" description="Polar residues" evidence="1">
    <location>
        <begin position="398"/>
        <end position="427"/>
    </location>
</feature>
<dbReference type="InterPro" id="IPR010730">
    <property type="entry name" value="HET"/>
</dbReference>
<dbReference type="RefSeq" id="XP_020133938.1">
    <property type="nucleotide sequence ID" value="XM_020276696.1"/>
</dbReference>
<name>A0A1J9R8M6_9PEZI</name>
<feature type="region of interest" description="Disordered" evidence="1">
    <location>
        <begin position="368"/>
        <end position="428"/>
    </location>
</feature>
<dbReference type="PANTHER" id="PTHR24148">
    <property type="entry name" value="ANKYRIN REPEAT DOMAIN-CONTAINING PROTEIN 39 HOMOLOG-RELATED"/>
    <property type="match status" value="1"/>
</dbReference>
<dbReference type="Proteomes" id="UP000183809">
    <property type="component" value="Unassembled WGS sequence"/>
</dbReference>
<dbReference type="EMBL" id="MNUE01000005">
    <property type="protein sequence ID" value="OJD37910.1"/>
    <property type="molecule type" value="Genomic_DNA"/>
</dbReference>
<dbReference type="AlphaFoldDB" id="A0A1J9R8M6"/>
<dbReference type="PANTHER" id="PTHR24148:SF64">
    <property type="entry name" value="HETEROKARYON INCOMPATIBILITY DOMAIN-CONTAINING PROTEIN"/>
    <property type="match status" value="1"/>
</dbReference>
<feature type="compositionally biased region" description="Basic and acidic residues" evidence="1">
    <location>
        <begin position="473"/>
        <end position="486"/>
    </location>
</feature>
<evidence type="ECO:0000256" key="1">
    <source>
        <dbReference type="SAM" id="MobiDB-lite"/>
    </source>
</evidence>
<dbReference type="OrthoDB" id="3477286at2759"/>
<reference evidence="3 4" key="1">
    <citation type="submission" date="2016-10" db="EMBL/GenBank/DDBJ databases">
        <title>Proteomics and genomics reveal pathogen-plant mechanisms compatible with a hemibiotrophic lifestyle of Diplodia corticola.</title>
        <authorList>
            <person name="Fernandes I."/>
            <person name="De Jonge R."/>
            <person name="Van De Peer Y."/>
            <person name="Devreese B."/>
            <person name="Alves A."/>
            <person name="Esteves A.C."/>
        </authorList>
    </citation>
    <scope>NUCLEOTIDE SEQUENCE [LARGE SCALE GENOMIC DNA]</scope>
    <source>
        <strain evidence="3 4">CBS 112549</strain>
    </source>
</reference>
<organism evidence="3 4">
    <name type="scientific">Diplodia corticola</name>
    <dbReference type="NCBI Taxonomy" id="236234"/>
    <lineage>
        <taxon>Eukaryota</taxon>
        <taxon>Fungi</taxon>
        <taxon>Dikarya</taxon>
        <taxon>Ascomycota</taxon>
        <taxon>Pezizomycotina</taxon>
        <taxon>Dothideomycetes</taxon>
        <taxon>Dothideomycetes incertae sedis</taxon>
        <taxon>Botryosphaeriales</taxon>
        <taxon>Botryosphaeriaceae</taxon>
        <taxon>Diplodia</taxon>
    </lineage>
</organism>
<dbReference type="InterPro" id="IPR052895">
    <property type="entry name" value="HetReg/Transcr_Mod"/>
</dbReference>
<evidence type="ECO:0000313" key="3">
    <source>
        <dbReference type="EMBL" id="OJD37910.1"/>
    </source>
</evidence>
<dbReference type="GeneID" id="31016957"/>
<sequence length="847" mass="95429">MNKYDYKRTKLHSGEIRLFKLHSGSGSDQLEGNLVRRKVKRSNLSAKHEAGLPNVRTNGADSTSNTPFAEEYLALSYTWGMPARGGEEKFLRVIDTNETYKIEIKPNLHGALMRLRDPVDTLLLWIDAICINQSDNREKSSQIPRMSDIFNEAKKVCIWLGPTEDESNLAMDFIQKCLDLDDFSQRFSQDFSEKWHAVSKLMRRPWFSRRWIVQELARARNAEVYCGDHKPMQWQDFADGMSLMSAHQKEIQRLFRESKRFGHHPDLVGDLSELAAVKLIHIVDHIFRKSDNGEIIEELLPLDALMSSLAGFDTSNPRDVMYAILWLANDARPGVKDSEIWKISQKQKSGSYSSDLLSPGLLLMTDGTTWGPAPQPSIGSPPRSRRTSIARAPDGKSLQVTLHRQPSNSITSIMENKPVSSPTQASPKDTVFAIDKAVNSDQAMSEALDGPDGNSLARGAADLSGTEPPSVNDKPRAEPNTSVRKDYFTERHTAKPSEDFHDQDFQHHDQIVVNIPVDGPEDRKNRVLSKWVGVTTNKWVIVDYDKSVFEVCKDFIKFSLAQSKSLDMMLCPWAPPVEADDPPLPSWIPSLTGKPFGPDANGVHRRVKADALVGTPGLTTRIYNASRNKPASAAWPPHEDRCVSVQGFILDRVSAKADRAMEGVIPVDWLELVGWDPCAGLPPDRFWRSLVGNVDAHGRRPPPYWKRICRDAFGKRQGGGNLDTKQVINSDCAPPIREFLERVQRVVWERKMFKLKQLGDRSLGIGPKSIKKGDLICILHGCSVPVVLRRMVGGKPTHKDAVIPEKEENRNVHYQLIGECFIHGMMNGEAYRLDFDPKNRQREFKLK</sequence>
<evidence type="ECO:0000313" key="4">
    <source>
        <dbReference type="Proteomes" id="UP000183809"/>
    </source>
</evidence>
<keyword evidence="4" id="KW-1185">Reference proteome</keyword>
<feature type="region of interest" description="Disordered" evidence="1">
    <location>
        <begin position="442"/>
        <end position="486"/>
    </location>
</feature>
<evidence type="ECO:0000259" key="2">
    <source>
        <dbReference type="Pfam" id="PF06985"/>
    </source>
</evidence>
<gene>
    <name evidence="3" type="ORF">BKCO1_5000115</name>
</gene>
<comment type="caution">
    <text evidence="3">The sequence shown here is derived from an EMBL/GenBank/DDBJ whole genome shotgun (WGS) entry which is preliminary data.</text>
</comment>
<dbReference type="STRING" id="236234.A0A1J9R8M6"/>
<protein>
    <submittedName>
        <fullName evidence="3">Het-domain-containing protein</fullName>
    </submittedName>
</protein>